<keyword evidence="8" id="KW-1185">Reference proteome</keyword>
<dbReference type="Proteomes" id="UP000002613">
    <property type="component" value="Chromosome"/>
</dbReference>
<proteinExistence type="inferred from homology"/>
<dbReference type="STRING" id="589924.Ferp_0813"/>
<keyword evidence="3 6" id="KW-0812">Transmembrane</keyword>
<dbReference type="InterPro" id="IPR002549">
    <property type="entry name" value="AI-2E-like"/>
</dbReference>
<keyword evidence="4 6" id="KW-1133">Transmembrane helix</keyword>
<evidence type="ECO:0000313" key="7">
    <source>
        <dbReference type="EMBL" id="ADC64981.1"/>
    </source>
</evidence>
<evidence type="ECO:0000313" key="8">
    <source>
        <dbReference type="Proteomes" id="UP000002613"/>
    </source>
</evidence>
<sequence>MQNRYLFIVIVSILSVFITVILLISPLLDGIAMGVALAYASKPIMRKFERKLPLVLSAFIATLIIVLPLFFIFFYGLFQGLYQLLLIFSDFQNFFEKIFTTLREFGVSEDYIQKLREYVPTLYSFVSQKFSVSVVSLTAKFIMFLLNFFLSSIVCFYALLDGDRFVRKLLSALPEENRKIASEFFEEVDSIFTGLWFGNLVFAIIIAFISLPFFIAFNIPYTPLLVGLMFLAAIIPIFAEWMVIAPVAIYLFTVDVYSAIYFTVIGVVFLYIIPELFIRPQFVGYASKIHPLVLLLSFIGGGLFGGIAGFFIAPMLAGIATAIYNHFTKI</sequence>
<feature type="transmembrane region" description="Helical" evidence="6">
    <location>
        <begin position="141"/>
        <end position="160"/>
    </location>
</feature>
<evidence type="ECO:0000256" key="5">
    <source>
        <dbReference type="ARBA" id="ARBA00023136"/>
    </source>
</evidence>
<evidence type="ECO:0000256" key="6">
    <source>
        <dbReference type="SAM" id="Phobius"/>
    </source>
</evidence>
<feature type="transmembrane region" description="Helical" evidence="6">
    <location>
        <begin position="298"/>
        <end position="324"/>
    </location>
</feature>
<accession>D3RWW8</accession>
<dbReference type="OrthoDB" id="137390at2157"/>
<dbReference type="GeneID" id="8778319"/>
<evidence type="ECO:0000256" key="2">
    <source>
        <dbReference type="ARBA" id="ARBA00009773"/>
    </source>
</evidence>
<evidence type="ECO:0008006" key="9">
    <source>
        <dbReference type="Google" id="ProtNLM"/>
    </source>
</evidence>
<dbReference type="EMBL" id="CP001899">
    <property type="protein sequence ID" value="ADC64981.1"/>
    <property type="molecule type" value="Genomic_DNA"/>
</dbReference>
<reference evidence="8" key="1">
    <citation type="submission" date="2010-02" db="EMBL/GenBank/DDBJ databases">
        <title>Complete sequence of Ferroglobus placidus DSM 10642.</title>
        <authorList>
            <consortium name="US DOE Joint Genome Institute"/>
            <person name="Lucas S."/>
            <person name="Copeland A."/>
            <person name="Lapidus A."/>
            <person name="Cheng J.-F."/>
            <person name="Bruce D."/>
            <person name="Goodwin L."/>
            <person name="Pitluck S."/>
            <person name="Saunders E."/>
            <person name="Brettin T."/>
            <person name="Detter J.C."/>
            <person name="Han C."/>
            <person name="Tapia R."/>
            <person name="Larimer F."/>
            <person name="Land M."/>
            <person name="Hauser L."/>
            <person name="Kyrpides N."/>
            <person name="Ivanova N."/>
            <person name="Holmes D."/>
            <person name="Lovley D."/>
            <person name="Kyrpides N."/>
            <person name="Anderson I.J."/>
            <person name="Woyke T."/>
        </authorList>
    </citation>
    <scope>NUCLEOTIDE SEQUENCE [LARGE SCALE GENOMIC DNA]</scope>
    <source>
        <strain evidence="8">DSM 10642 / AEDII12DO</strain>
    </source>
</reference>
<dbReference type="PANTHER" id="PTHR21716">
    <property type="entry name" value="TRANSMEMBRANE PROTEIN"/>
    <property type="match status" value="1"/>
</dbReference>
<dbReference type="RefSeq" id="WP_012965324.1">
    <property type="nucleotide sequence ID" value="NC_013849.1"/>
</dbReference>
<dbReference type="PaxDb" id="589924-Ferp_0813"/>
<organism evidence="7 8">
    <name type="scientific">Ferroglobus placidus (strain DSM 10642 / AEDII12DO)</name>
    <dbReference type="NCBI Taxonomy" id="589924"/>
    <lineage>
        <taxon>Archaea</taxon>
        <taxon>Methanobacteriati</taxon>
        <taxon>Methanobacteriota</taxon>
        <taxon>Archaeoglobi</taxon>
        <taxon>Archaeoglobales</taxon>
        <taxon>Archaeoglobaceae</taxon>
        <taxon>Ferroglobus</taxon>
    </lineage>
</organism>
<feature type="transmembrane region" description="Helical" evidence="6">
    <location>
        <begin position="259"/>
        <end position="278"/>
    </location>
</feature>
<feature type="transmembrane region" description="Helical" evidence="6">
    <location>
        <begin position="51"/>
        <end position="78"/>
    </location>
</feature>
<dbReference type="KEGG" id="fpl:Ferp_0813"/>
<comment type="subcellular location">
    <subcellularLocation>
        <location evidence="1">Membrane</location>
        <topology evidence="1">Multi-pass membrane protein</topology>
    </subcellularLocation>
</comment>
<name>D3RWW8_FERPA</name>
<gene>
    <name evidence="7" type="ordered locus">Ferp_0813</name>
</gene>
<feature type="transmembrane region" description="Helical" evidence="6">
    <location>
        <begin position="225"/>
        <end position="252"/>
    </location>
</feature>
<dbReference type="PANTHER" id="PTHR21716:SF4">
    <property type="entry name" value="TRANSMEMBRANE PROTEIN 245"/>
    <property type="match status" value="1"/>
</dbReference>
<dbReference type="Pfam" id="PF01594">
    <property type="entry name" value="AI-2E_transport"/>
    <property type="match status" value="1"/>
</dbReference>
<feature type="transmembrane region" description="Helical" evidence="6">
    <location>
        <begin position="6"/>
        <end position="39"/>
    </location>
</feature>
<evidence type="ECO:0000256" key="1">
    <source>
        <dbReference type="ARBA" id="ARBA00004141"/>
    </source>
</evidence>
<comment type="similarity">
    <text evidence="2">Belongs to the autoinducer-2 exporter (AI-2E) (TC 2.A.86) family.</text>
</comment>
<evidence type="ECO:0000256" key="3">
    <source>
        <dbReference type="ARBA" id="ARBA00022692"/>
    </source>
</evidence>
<protein>
    <recommendedName>
        <fullName evidence="9">Permease</fullName>
    </recommendedName>
</protein>
<feature type="transmembrane region" description="Helical" evidence="6">
    <location>
        <begin position="200"/>
        <end position="219"/>
    </location>
</feature>
<dbReference type="GO" id="GO:0016020">
    <property type="term" value="C:membrane"/>
    <property type="evidence" value="ECO:0007669"/>
    <property type="project" value="UniProtKB-SubCell"/>
</dbReference>
<dbReference type="HOGENOM" id="CLU_041771_3_0_2"/>
<keyword evidence="5 6" id="KW-0472">Membrane</keyword>
<dbReference type="eggNOG" id="arCOG02642">
    <property type="taxonomic scope" value="Archaea"/>
</dbReference>
<evidence type="ECO:0000256" key="4">
    <source>
        <dbReference type="ARBA" id="ARBA00022989"/>
    </source>
</evidence>
<dbReference type="AlphaFoldDB" id="D3RWW8"/>
<reference evidence="7 8" key="2">
    <citation type="journal article" date="2011" name="Stand. Genomic Sci.">
        <title>Complete genome sequence of Ferroglobus placidus AEDII12DO.</title>
        <authorList>
            <person name="Anderson I."/>
            <person name="Risso C."/>
            <person name="Holmes D."/>
            <person name="Lucas S."/>
            <person name="Copeland A."/>
            <person name="Lapidus A."/>
            <person name="Cheng J.F."/>
            <person name="Bruce D."/>
            <person name="Goodwin L."/>
            <person name="Pitluck S."/>
            <person name="Saunders E."/>
            <person name="Brettin T."/>
            <person name="Detter J.C."/>
            <person name="Han C."/>
            <person name="Tapia R."/>
            <person name="Larimer F."/>
            <person name="Land M."/>
            <person name="Hauser L."/>
            <person name="Woyke T."/>
            <person name="Lovley D."/>
            <person name="Kyrpides N."/>
            <person name="Ivanova N."/>
        </authorList>
    </citation>
    <scope>NUCLEOTIDE SEQUENCE [LARGE SCALE GENOMIC DNA]</scope>
    <source>
        <strain evidence="8">DSM 10642 / AEDII12DO</strain>
    </source>
</reference>